<dbReference type="GO" id="GO:0016491">
    <property type="term" value="F:oxidoreductase activity"/>
    <property type="evidence" value="ECO:0007669"/>
    <property type="project" value="UniProtKB-KW"/>
</dbReference>
<dbReference type="InterPro" id="IPR036188">
    <property type="entry name" value="FAD/NAD-bd_sf"/>
</dbReference>
<dbReference type="GO" id="GO:0005737">
    <property type="term" value="C:cytoplasm"/>
    <property type="evidence" value="ECO:0007669"/>
    <property type="project" value="TreeGrafter"/>
</dbReference>
<dbReference type="KEGG" id="uru:DSM104443_03997"/>
<dbReference type="EC" id="1.4.99.-" evidence="3"/>
<gene>
    <name evidence="3" type="primary">dadA1</name>
    <name evidence="3" type="ORF">DSM104443_03997</name>
</gene>
<dbReference type="SUPFAM" id="SSF51905">
    <property type="entry name" value="FAD/NAD(P)-binding domain"/>
    <property type="match status" value="1"/>
</dbReference>
<dbReference type="Pfam" id="PF01266">
    <property type="entry name" value="DAO"/>
    <property type="match status" value="1"/>
</dbReference>
<proteinExistence type="predicted"/>
<dbReference type="Gene3D" id="3.30.9.10">
    <property type="entry name" value="D-Amino Acid Oxidase, subunit A, domain 2"/>
    <property type="match status" value="1"/>
</dbReference>
<dbReference type="AlphaFoldDB" id="A0A6M4H2G6"/>
<dbReference type="SUPFAM" id="SSF54373">
    <property type="entry name" value="FAD-linked reductases, C-terminal domain"/>
    <property type="match status" value="1"/>
</dbReference>
<keyword evidence="4" id="KW-1185">Reference proteome</keyword>
<dbReference type="InterPro" id="IPR006076">
    <property type="entry name" value="FAD-dep_OxRdtase"/>
</dbReference>
<sequence>MTSQVTVIGGGIVGVCSALFLQRQGFTVTLVEAGNIGEGTSFGNAGNISPGAVVPYLIPGILSEAPKWLLDDEGPLKVRPGYFLKVLPWFMAAAKEAKVENALKTSRAMRDLHRGTFDAYAELTRGTEADALIDRCGQLYVSERENYAQGSQLAQFMREAAGIKAIPISGAEVLEAEPTLAPIYGSGLLLPDNGRVKNPHQLTTILAKEAEKNGATIVRGKVVSILTNGMHVQAISVNDTTMPVERLVIAAGVGSRKLAAALGIEVPLEAERGYHITVVDSNVMPKVTVTNRDLSFACAPMNMGLRVAGTAEFGGVDSEPDWSRTELLKRQALKMFPALKLGNVTRWAGDRPSFPDGLPALGQAPGYDNAYFAFGNGHFGITGGPVMGKYIAEIVAGKKPGIDVTPFRPSRFTVK</sequence>
<dbReference type="Gene3D" id="3.50.50.60">
    <property type="entry name" value="FAD/NAD(P)-binding domain"/>
    <property type="match status" value="2"/>
</dbReference>
<dbReference type="EMBL" id="CP053069">
    <property type="protein sequence ID" value="QJR12903.1"/>
    <property type="molecule type" value="Genomic_DNA"/>
</dbReference>
<evidence type="ECO:0000313" key="4">
    <source>
        <dbReference type="Proteomes" id="UP000501534"/>
    </source>
</evidence>
<name>A0A6M4H2G6_9PROT</name>
<dbReference type="Proteomes" id="UP000501534">
    <property type="component" value="Chromosome"/>
</dbReference>
<keyword evidence="1 3" id="KW-0560">Oxidoreductase</keyword>
<dbReference type="PANTHER" id="PTHR13847">
    <property type="entry name" value="SARCOSINE DEHYDROGENASE-RELATED"/>
    <property type="match status" value="1"/>
</dbReference>
<protein>
    <submittedName>
        <fullName evidence="3">D-amino acid dehydrogenase 1</fullName>
        <ecNumber evidence="3">1.4.99.-</ecNumber>
    </submittedName>
</protein>
<reference evidence="3 4" key="1">
    <citation type="submission" date="2020-04" db="EMBL/GenBank/DDBJ databases">
        <title>Usitatibacter rugosus gen. nov., sp. nov. and Usitatibacter palustris sp. nov., novel members of Usitatibacteraceae fam. nov. within the order Nitrosomonadales isolated from soil.</title>
        <authorList>
            <person name="Huber K.J."/>
            <person name="Neumann-Schaal M."/>
            <person name="Geppert A."/>
            <person name="Luckner M."/>
            <person name="Wanner G."/>
            <person name="Overmann J."/>
        </authorList>
    </citation>
    <scope>NUCLEOTIDE SEQUENCE [LARGE SCALE GENOMIC DNA]</scope>
    <source>
        <strain evidence="3 4">0125_3</strain>
    </source>
</reference>
<organism evidence="3 4">
    <name type="scientific">Usitatibacter rugosus</name>
    <dbReference type="NCBI Taxonomy" id="2732067"/>
    <lineage>
        <taxon>Bacteria</taxon>
        <taxon>Pseudomonadati</taxon>
        <taxon>Pseudomonadota</taxon>
        <taxon>Betaproteobacteria</taxon>
        <taxon>Nitrosomonadales</taxon>
        <taxon>Usitatibacteraceae</taxon>
        <taxon>Usitatibacter</taxon>
    </lineage>
</organism>
<dbReference type="PANTHER" id="PTHR13847:SF289">
    <property type="entry name" value="GLYCINE OXIDASE"/>
    <property type="match status" value="1"/>
</dbReference>
<feature type="domain" description="FAD dependent oxidoreductase" evidence="2">
    <location>
        <begin position="5"/>
        <end position="393"/>
    </location>
</feature>
<evidence type="ECO:0000259" key="2">
    <source>
        <dbReference type="Pfam" id="PF01266"/>
    </source>
</evidence>
<accession>A0A6M4H2G6</accession>
<evidence type="ECO:0000256" key="1">
    <source>
        <dbReference type="ARBA" id="ARBA00023002"/>
    </source>
</evidence>
<evidence type="ECO:0000313" key="3">
    <source>
        <dbReference type="EMBL" id="QJR12903.1"/>
    </source>
</evidence>